<dbReference type="InterPro" id="IPR039846">
    <property type="entry name" value="ZCCHC4"/>
</dbReference>
<name>A0ABM0GVS1_SACKO</name>
<feature type="compositionally biased region" description="Basic residues" evidence="7">
    <location>
        <begin position="498"/>
        <end position="518"/>
    </location>
</feature>
<evidence type="ECO:0000256" key="7">
    <source>
        <dbReference type="SAM" id="MobiDB-lite"/>
    </source>
</evidence>
<evidence type="ECO:0000259" key="8">
    <source>
        <dbReference type="PROSITE" id="PS51270"/>
    </source>
</evidence>
<feature type="compositionally biased region" description="Polar residues" evidence="7">
    <location>
        <begin position="453"/>
        <end position="462"/>
    </location>
</feature>
<evidence type="ECO:0000256" key="4">
    <source>
        <dbReference type="ARBA" id="ARBA00022679"/>
    </source>
</evidence>
<keyword evidence="5" id="KW-0539">Nucleus</keyword>
<dbReference type="PROSITE" id="PS00092">
    <property type="entry name" value="N6_MTASE"/>
    <property type="match status" value="1"/>
</dbReference>
<evidence type="ECO:0000256" key="1">
    <source>
        <dbReference type="ARBA" id="ARBA00004496"/>
    </source>
</evidence>
<feature type="region of interest" description="Disordered" evidence="7">
    <location>
        <begin position="488"/>
        <end position="518"/>
    </location>
</feature>
<dbReference type="InterPro" id="IPR041370">
    <property type="entry name" value="Mlase_EEF1AKMT1/ZCCHC4"/>
</dbReference>
<keyword evidence="6" id="KW-0863">Zinc-finger</keyword>
<dbReference type="PANTHER" id="PTHR13493">
    <property type="entry name" value="ZINC FINGER CCHC DOMAIN-CONTAINING"/>
    <property type="match status" value="1"/>
</dbReference>
<keyword evidence="6" id="KW-0479">Metal-binding</keyword>
<dbReference type="PROSITE" id="PS51270">
    <property type="entry name" value="ZF_CTCHY"/>
    <property type="match status" value="1"/>
</dbReference>
<dbReference type="Pfam" id="PF10237">
    <property type="entry name" value="N6-adenineMlase"/>
    <property type="match status" value="1"/>
</dbReference>
<dbReference type="InterPro" id="IPR002052">
    <property type="entry name" value="DNA_methylase_N6_adenine_CS"/>
</dbReference>
<dbReference type="GeneID" id="100377792"/>
<proteinExistence type="predicted"/>
<dbReference type="InterPro" id="IPR037275">
    <property type="entry name" value="Znf_CTCHY_sf"/>
</dbReference>
<comment type="subcellular location">
    <subcellularLocation>
        <location evidence="1">Cytoplasm</location>
    </subcellularLocation>
</comment>
<accession>A0ABM0GVS1</accession>
<keyword evidence="9" id="KW-1185">Reference proteome</keyword>
<reference evidence="10" key="1">
    <citation type="submission" date="2025-08" db="UniProtKB">
        <authorList>
            <consortium name="RefSeq"/>
        </authorList>
    </citation>
    <scope>IDENTIFICATION</scope>
    <source>
        <tissue evidence="10">Testes</tissue>
    </source>
</reference>
<dbReference type="Proteomes" id="UP000694865">
    <property type="component" value="Unplaced"/>
</dbReference>
<gene>
    <name evidence="10" type="primary">LOC100377792</name>
</gene>
<feature type="domain" description="CTCHY-type" evidence="8">
    <location>
        <begin position="348"/>
        <end position="419"/>
    </location>
</feature>
<keyword evidence="3" id="KW-0489">Methyltransferase</keyword>
<keyword evidence="2" id="KW-0963">Cytoplasm</keyword>
<evidence type="ECO:0000313" key="9">
    <source>
        <dbReference type="Proteomes" id="UP000694865"/>
    </source>
</evidence>
<sequence length="518" mass="60714">MNDVPPVPHRGVHNCWDYFNCPTLLFERYFQGQKSDKRFFACSACRDRKDCDFFQHEDEKISDARKQARHEFNRSKQPEYTHNEYYKRYQSALREKPSKRSYCHHCNLLLSPKETKSHGNHRMTTNISNEQLLKPSFVMAPLENKKTNAQYLYNEKTVEFLLKTIQTLGFDRVVCIGTPRLHEVIMSSEQKKLDSLLLDIDHRYYQFYPPNNYCRYNMFNHHFFDGDESEKYFQDFLHRNGGDGVVVVTDPPFGGLVEVLAFTIKRIMMLWHKDKTDVCRFQDLPVIWTFPYFLEFRIVKWLPSFHMSDYKVGYDNHALFQCGKKNKGTPVRLFTNLSPKTFVLPKEDGYRFCDVCDRYISSENVHCEKCNKCTSKDGRRYHHCELCNHCVKPGREHCSTCNRCELVKHRCISDRSSLGCHICGDLTHKRRECPQRTAAKPGGKGNRKRKHNSLASDTAGSSDTTVIDESFKTSADNVNCRKDSIESTGVYTTDNTPCKHRRKPSKSNKKKRKFHKKS</sequence>
<keyword evidence="4" id="KW-0808">Transferase</keyword>
<keyword evidence="6" id="KW-0862">Zinc</keyword>
<evidence type="ECO:0000256" key="6">
    <source>
        <dbReference type="PROSITE-ProRule" id="PRU00965"/>
    </source>
</evidence>
<dbReference type="PANTHER" id="PTHR13493:SF3">
    <property type="entry name" value="RRNA N6-ADENOSINE-METHYLTRANSFERASE ZCCHC4"/>
    <property type="match status" value="1"/>
</dbReference>
<dbReference type="SUPFAM" id="SSF161245">
    <property type="entry name" value="Zinc hairpin stack"/>
    <property type="match status" value="1"/>
</dbReference>
<dbReference type="PROSITE" id="PS50216">
    <property type="entry name" value="DHHC"/>
    <property type="match status" value="1"/>
</dbReference>
<evidence type="ECO:0000256" key="3">
    <source>
        <dbReference type="ARBA" id="ARBA00022603"/>
    </source>
</evidence>
<organism evidence="9 10">
    <name type="scientific">Saccoglossus kowalevskii</name>
    <name type="common">Acorn worm</name>
    <dbReference type="NCBI Taxonomy" id="10224"/>
    <lineage>
        <taxon>Eukaryota</taxon>
        <taxon>Metazoa</taxon>
        <taxon>Hemichordata</taxon>
        <taxon>Enteropneusta</taxon>
        <taxon>Harrimaniidae</taxon>
        <taxon>Saccoglossus</taxon>
    </lineage>
</organism>
<dbReference type="RefSeq" id="XP_002738407.1">
    <property type="nucleotide sequence ID" value="XM_002738361.2"/>
</dbReference>
<evidence type="ECO:0000313" key="10">
    <source>
        <dbReference type="RefSeq" id="XP_002738407.1"/>
    </source>
</evidence>
<evidence type="ECO:0000256" key="5">
    <source>
        <dbReference type="ARBA" id="ARBA00023242"/>
    </source>
</evidence>
<feature type="region of interest" description="Disordered" evidence="7">
    <location>
        <begin position="434"/>
        <end position="462"/>
    </location>
</feature>
<dbReference type="InterPro" id="IPR017921">
    <property type="entry name" value="Znf_CTCHY"/>
</dbReference>
<protein>
    <submittedName>
        <fullName evidence="10">Zinc finger CCHC domain-containing protein 4-like</fullName>
    </submittedName>
</protein>
<evidence type="ECO:0000256" key="2">
    <source>
        <dbReference type="ARBA" id="ARBA00022490"/>
    </source>
</evidence>